<evidence type="ECO:0000256" key="2">
    <source>
        <dbReference type="ARBA" id="ARBA00022989"/>
    </source>
</evidence>
<evidence type="ECO:0000256" key="4">
    <source>
        <dbReference type="SAM" id="Phobius"/>
    </source>
</evidence>
<name>A0A011P3T3_9PROT</name>
<feature type="transmembrane region" description="Helical" evidence="4">
    <location>
        <begin position="307"/>
        <end position="325"/>
    </location>
</feature>
<evidence type="ECO:0000313" key="7">
    <source>
        <dbReference type="Proteomes" id="UP000021816"/>
    </source>
</evidence>
<dbReference type="Proteomes" id="UP000021816">
    <property type="component" value="Unassembled WGS sequence"/>
</dbReference>
<dbReference type="EMBL" id="JEMX01000012">
    <property type="protein sequence ID" value="EXI82276.1"/>
    <property type="molecule type" value="Genomic_DNA"/>
</dbReference>
<feature type="transmembrane region" description="Helical" evidence="4">
    <location>
        <begin position="66"/>
        <end position="86"/>
    </location>
</feature>
<dbReference type="STRING" id="1454003.AW10_00724"/>
<dbReference type="InterPro" id="IPR036259">
    <property type="entry name" value="MFS_trans_sf"/>
</dbReference>
<evidence type="ECO:0000313" key="6">
    <source>
        <dbReference type="EMBL" id="EXI82276.1"/>
    </source>
</evidence>
<dbReference type="PATRIC" id="fig|1454003.3.peg.740"/>
<sequence length="428" mass="44418">MRGAGEKRLDFDFLHRSFAMTTAVESLPEKSHDLQVISLIGFVHGVSHFFHLLLPPLFPWLMHDFGLSFTGIGATMTIFFVVSAVGQALAGFLVDRFGAAKVLAGGIMCFLLAALLLSVVDGYLGLTLVAALAGLGNSVFHPADFTVLNRHVSQHRLGHAFSIHGLSGNLGWALAPVFMTGVAATAGWRVAALAAAGIAALALLLVFWRRRTLTDPPASLLSDPAGGPAISAFGFLRSPPVWMCFLFFLLITTAFGGIQNFAIPILQNLHGLSLAAGATALSAYLLGGAGGILTGGFLAQKGEQERLIAAALGAGGLLAVALALLPLPQWSVLPLMVGIGYCTGIAGPSRDLLVRRAATSRFGQAAYGRVYGFVYSGLDTGLALAPLVFGGLMDGGRFAAVLIGIATLWGLSILSALRVGGATRQAAA</sequence>
<feature type="transmembrane region" description="Helical" evidence="4">
    <location>
        <begin position="161"/>
        <end position="184"/>
    </location>
</feature>
<feature type="transmembrane region" description="Helical" evidence="4">
    <location>
        <begin position="98"/>
        <end position="117"/>
    </location>
</feature>
<reference evidence="6 7" key="1">
    <citation type="submission" date="2014-02" db="EMBL/GenBank/DDBJ databases">
        <title>Expanding our view of genomic diversity in Candidatus Accumulibacter clades.</title>
        <authorList>
            <person name="Skennerton C.T."/>
            <person name="Barr J.J."/>
            <person name="Slater F.R."/>
            <person name="Bond P.L."/>
            <person name="Tyson G.W."/>
        </authorList>
    </citation>
    <scope>NUCLEOTIDE SEQUENCE [LARGE SCALE GENOMIC DNA]</scope>
    <source>
        <strain evidence="7">BA-92</strain>
    </source>
</reference>
<feature type="transmembrane region" description="Helical" evidence="4">
    <location>
        <begin position="370"/>
        <end position="392"/>
    </location>
</feature>
<keyword evidence="3 4" id="KW-0472">Membrane</keyword>
<dbReference type="InterPro" id="IPR011701">
    <property type="entry name" value="MFS"/>
</dbReference>
<feature type="transmembrane region" description="Helical" evidence="4">
    <location>
        <begin position="398"/>
        <end position="417"/>
    </location>
</feature>
<dbReference type="PANTHER" id="PTHR43129">
    <property type="entry name" value="FOSMIDOMYCIN RESISTANCE PROTEIN"/>
    <property type="match status" value="1"/>
</dbReference>
<dbReference type="SUPFAM" id="SSF103473">
    <property type="entry name" value="MFS general substrate transporter"/>
    <property type="match status" value="1"/>
</dbReference>
<keyword evidence="1 4" id="KW-0812">Transmembrane</keyword>
<feature type="transmembrane region" description="Helical" evidence="4">
    <location>
        <begin position="272"/>
        <end position="295"/>
    </location>
</feature>
<dbReference type="AlphaFoldDB" id="A0A011P3T3"/>
<comment type="caution">
    <text evidence="6">The sequence shown here is derived from an EMBL/GenBank/DDBJ whole genome shotgun (WGS) entry which is preliminary data.</text>
</comment>
<keyword evidence="2 4" id="KW-1133">Transmembrane helix</keyword>
<dbReference type="InterPro" id="IPR020846">
    <property type="entry name" value="MFS_dom"/>
</dbReference>
<feature type="transmembrane region" description="Helical" evidence="4">
    <location>
        <begin position="190"/>
        <end position="208"/>
    </location>
</feature>
<dbReference type="Gene3D" id="1.20.1250.20">
    <property type="entry name" value="MFS general substrate transporter like domains"/>
    <property type="match status" value="2"/>
</dbReference>
<dbReference type="PANTHER" id="PTHR43129:SF1">
    <property type="entry name" value="FOSMIDOMYCIN RESISTANCE PROTEIN"/>
    <property type="match status" value="1"/>
</dbReference>
<feature type="transmembrane region" description="Helical" evidence="4">
    <location>
        <begin position="241"/>
        <end position="266"/>
    </location>
</feature>
<accession>A0A011P3T3</accession>
<feature type="transmembrane region" description="Helical" evidence="4">
    <location>
        <begin position="331"/>
        <end position="349"/>
    </location>
</feature>
<proteinExistence type="predicted"/>
<feature type="transmembrane region" description="Helical" evidence="4">
    <location>
        <begin position="36"/>
        <end position="54"/>
    </location>
</feature>
<dbReference type="GO" id="GO:0005886">
    <property type="term" value="C:plasma membrane"/>
    <property type="evidence" value="ECO:0007669"/>
    <property type="project" value="TreeGrafter"/>
</dbReference>
<organism evidence="6 7">
    <name type="scientific">Candidatus Accumulibacter appositus</name>
    <dbReference type="NCBI Taxonomy" id="1454003"/>
    <lineage>
        <taxon>Bacteria</taxon>
        <taxon>Pseudomonadati</taxon>
        <taxon>Pseudomonadota</taxon>
        <taxon>Betaproteobacteria</taxon>
        <taxon>Candidatus Accumulibacter</taxon>
    </lineage>
</organism>
<dbReference type="Pfam" id="PF07690">
    <property type="entry name" value="MFS_1"/>
    <property type="match status" value="1"/>
</dbReference>
<dbReference type="PROSITE" id="PS50850">
    <property type="entry name" value="MFS"/>
    <property type="match status" value="1"/>
</dbReference>
<feature type="domain" description="Major facilitator superfamily (MFS) profile" evidence="5">
    <location>
        <begin position="33"/>
        <end position="424"/>
    </location>
</feature>
<protein>
    <submittedName>
        <fullName evidence="6">Fosmidomycin resistance protein</fullName>
    </submittedName>
</protein>
<dbReference type="GO" id="GO:0022857">
    <property type="term" value="F:transmembrane transporter activity"/>
    <property type="evidence" value="ECO:0007669"/>
    <property type="project" value="InterPro"/>
</dbReference>
<evidence type="ECO:0000259" key="5">
    <source>
        <dbReference type="PROSITE" id="PS50850"/>
    </source>
</evidence>
<gene>
    <name evidence="6" type="primary">fsr</name>
    <name evidence="6" type="ORF">AW10_00724</name>
</gene>
<evidence type="ECO:0000256" key="3">
    <source>
        <dbReference type="ARBA" id="ARBA00023136"/>
    </source>
</evidence>
<evidence type="ECO:0000256" key="1">
    <source>
        <dbReference type="ARBA" id="ARBA00022692"/>
    </source>
</evidence>
<feature type="transmembrane region" description="Helical" evidence="4">
    <location>
        <begin position="123"/>
        <end position="140"/>
    </location>
</feature>